<accession>A0A226BVU9</accession>
<name>A0A226BVU9_9FIRM</name>
<reference evidence="2 3" key="1">
    <citation type="submission" date="2017-06" db="EMBL/GenBank/DDBJ databases">
        <title>Draft Genome Sequence of Natranaerobius trueperi halophilic, alkalithermophilic bacteria from soda lakes.</title>
        <authorList>
            <person name="Zhao B."/>
        </authorList>
    </citation>
    <scope>NUCLEOTIDE SEQUENCE [LARGE SCALE GENOMIC DNA]</scope>
    <source>
        <strain evidence="2 3">DSM 18760</strain>
    </source>
</reference>
<keyword evidence="1" id="KW-0812">Transmembrane</keyword>
<keyword evidence="1" id="KW-0472">Membrane</keyword>
<evidence type="ECO:0008006" key="4">
    <source>
        <dbReference type="Google" id="ProtNLM"/>
    </source>
</evidence>
<evidence type="ECO:0000313" key="3">
    <source>
        <dbReference type="Proteomes" id="UP000214588"/>
    </source>
</evidence>
<sequence>MRKIKDRIILGVVSGIIGGIPGALFNSFEYKKGLVDVKYGQMAASLFTTKDRVNTFSGRTLGKLANFILTSTLGTAITYTLSTTGRDYAITKGMGIASLYWYLLFGVSPRLIVPAKSKKASSNLLSLVDHLVFGAFTSVLITKLGDDPLFRDNNKRTPLIRLLNKIGR</sequence>
<dbReference type="OrthoDB" id="1797193at2"/>
<dbReference type="AlphaFoldDB" id="A0A226BVU9"/>
<gene>
    <name evidence="2" type="ORF">CDO51_10680</name>
</gene>
<keyword evidence="1" id="KW-1133">Transmembrane helix</keyword>
<feature type="transmembrane region" description="Helical" evidence="1">
    <location>
        <begin position="93"/>
        <end position="112"/>
    </location>
</feature>
<evidence type="ECO:0000256" key="1">
    <source>
        <dbReference type="SAM" id="Phobius"/>
    </source>
</evidence>
<feature type="transmembrane region" description="Helical" evidence="1">
    <location>
        <begin position="7"/>
        <end position="28"/>
    </location>
</feature>
<comment type="caution">
    <text evidence="2">The sequence shown here is derived from an EMBL/GenBank/DDBJ whole genome shotgun (WGS) entry which is preliminary data.</text>
</comment>
<dbReference type="Proteomes" id="UP000214588">
    <property type="component" value="Unassembled WGS sequence"/>
</dbReference>
<proteinExistence type="predicted"/>
<dbReference type="RefSeq" id="WP_089024250.1">
    <property type="nucleotide sequence ID" value="NZ_NIQC01000029.1"/>
</dbReference>
<keyword evidence="3" id="KW-1185">Reference proteome</keyword>
<protein>
    <recommendedName>
        <fullName evidence="4">DUF1440 domain-containing protein</fullName>
    </recommendedName>
</protein>
<evidence type="ECO:0000313" key="2">
    <source>
        <dbReference type="EMBL" id="OWZ83021.1"/>
    </source>
</evidence>
<feature type="transmembrane region" description="Helical" evidence="1">
    <location>
        <begin position="124"/>
        <end position="145"/>
    </location>
</feature>
<organism evidence="2 3">
    <name type="scientific">Natranaerobius trueperi</name>
    <dbReference type="NCBI Taxonomy" id="759412"/>
    <lineage>
        <taxon>Bacteria</taxon>
        <taxon>Bacillati</taxon>
        <taxon>Bacillota</taxon>
        <taxon>Clostridia</taxon>
        <taxon>Natranaerobiales</taxon>
        <taxon>Natranaerobiaceae</taxon>
        <taxon>Natranaerobius</taxon>
    </lineage>
</organism>
<dbReference type="EMBL" id="NIQC01000029">
    <property type="protein sequence ID" value="OWZ83021.1"/>
    <property type="molecule type" value="Genomic_DNA"/>
</dbReference>